<organism evidence="8 9">
    <name type="scientific">Persicobacter diffluens</name>
    <dbReference type="NCBI Taxonomy" id="981"/>
    <lineage>
        <taxon>Bacteria</taxon>
        <taxon>Pseudomonadati</taxon>
        <taxon>Bacteroidota</taxon>
        <taxon>Cytophagia</taxon>
        <taxon>Cytophagales</taxon>
        <taxon>Persicobacteraceae</taxon>
        <taxon>Persicobacter</taxon>
    </lineage>
</organism>
<dbReference type="NCBIfam" id="TIGR00126">
    <property type="entry name" value="deoC"/>
    <property type="match status" value="1"/>
</dbReference>
<keyword evidence="4 7" id="KW-0704">Schiff base</keyword>
<dbReference type="HAMAP" id="MF_00114">
    <property type="entry name" value="DeoC_type1"/>
    <property type="match status" value="1"/>
</dbReference>
<name>A0AAN4W3Z7_9BACT</name>
<evidence type="ECO:0000256" key="3">
    <source>
        <dbReference type="ARBA" id="ARBA00023239"/>
    </source>
</evidence>
<comment type="subcellular location">
    <subcellularLocation>
        <location evidence="7">Cytoplasm</location>
    </subcellularLocation>
</comment>
<dbReference type="FunFam" id="3.20.20.70:FF:000044">
    <property type="entry name" value="Deoxyribose-phosphate aldolase"/>
    <property type="match status" value="1"/>
</dbReference>
<dbReference type="GO" id="GO:0009264">
    <property type="term" value="P:deoxyribonucleotide catabolic process"/>
    <property type="evidence" value="ECO:0007669"/>
    <property type="project" value="UniProtKB-UniRule"/>
</dbReference>
<feature type="active site" description="Proton donor/acceptor" evidence="7">
    <location>
        <position position="205"/>
    </location>
</feature>
<dbReference type="Proteomes" id="UP001310022">
    <property type="component" value="Unassembled WGS sequence"/>
</dbReference>
<dbReference type="EMBL" id="BQKE01000005">
    <property type="protein sequence ID" value="GJM64459.1"/>
    <property type="molecule type" value="Genomic_DNA"/>
</dbReference>
<evidence type="ECO:0000256" key="4">
    <source>
        <dbReference type="ARBA" id="ARBA00023270"/>
    </source>
</evidence>
<keyword evidence="9" id="KW-1185">Reference proteome</keyword>
<evidence type="ECO:0000256" key="6">
    <source>
        <dbReference type="ARBA" id="ARBA00056337"/>
    </source>
</evidence>
<dbReference type="GO" id="GO:0006018">
    <property type="term" value="P:2-deoxyribose 1-phosphate catabolic process"/>
    <property type="evidence" value="ECO:0007669"/>
    <property type="project" value="UniProtKB-UniRule"/>
</dbReference>
<keyword evidence="2 7" id="KW-0963">Cytoplasm</keyword>
<dbReference type="GO" id="GO:0005737">
    <property type="term" value="C:cytoplasm"/>
    <property type="evidence" value="ECO:0007669"/>
    <property type="project" value="UniProtKB-SubCell"/>
</dbReference>
<comment type="pathway">
    <text evidence="7">Carbohydrate degradation; 2-deoxy-D-ribose 1-phosphate degradation; D-glyceraldehyde 3-phosphate and acetaldehyde from 2-deoxy-alpha-D-ribose 1-phosphate: step 2/2.</text>
</comment>
<evidence type="ECO:0000256" key="7">
    <source>
        <dbReference type="HAMAP-Rule" id="MF_00114"/>
    </source>
</evidence>
<dbReference type="InterPro" id="IPR011343">
    <property type="entry name" value="DeoC"/>
</dbReference>
<feature type="active site" description="Schiff-base intermediate with acetaldehyde" evidence="7">
    <location>
        <position position="166"/>
    </location>
</feature>
<evidence type="ECO:0000256" key="1">
    <source>
        <dbReference type="ARBA" id="ARBA00010936"/>
    </source>
</evidence>
<dbReference type="InterPro" id="IPR002915">
    <property type="entry name" value="DeoC/FbaB/LacD_aldolase"/>
</dbReference>
<comment type="function">
    <text evidence="6 7">Catalyzes a reversible aldol reaction between acetaldehyde and D-glyceraldehyde 3-phosphate to generate 2-deoxy-D-ribose 5-phosphate.</text>
</comment>
<dbReference type="GO" id="GO:0016052">
    <property type="term" value="P:carbohydrate catabolic process"/>
    <property type="evidence" value="ECO:0007669"/>
    <property type="project" value="TreeGrafter"/>
</dbReference>
<evidence type="ECO:0000256" key="5">
    <source>
        <dbReference type="ARBA" id="ARBA00048791"/>
    </source>
</evidence>
<sequence>MVKNKITTMSNVQELASMIDHTILHPQLTDKDLEIGCQVAAKYNVASVCVKPFAVDQAKKLLAGTAVKVGCVVGFPGGISSIDVKVYETVQAIKDGAQEIDMVINIGKAMQKDWAYLKEEIKALADACHERGATLKVIFETDYITEEESIVKLCQICTEVEADYVKTSTGFGFVKGDDGRFSYEGATDEVLKLMKASVGPNVKIKASGGIRSLKRLLEVKEIGCHRAGATATIDMLEEAMAQLAD</sequence>
<dbReference type="CDD" id="cd00959">
    <property type="entry name" value="DeoC"/>
    <property type="match status" value="1"/>
</dbReference>
<dbReference type="Pfam" id="PF01791">
    <property type="entry name" value="DeoC"/>
    <property type="match status" value="1"/>
</dbReference>
<dbReference type="SUPFAM" id="SSF51569">
    <property type="entry name" value="Aldolase"/>
    <property type="match status" value="1"/>
</dbReference>
<accession>A0AAN4W3Z7</accession>
<dbReference type="PANTHER" id="PTHR10889:SF1">
    <property type="entry name" value="DEOXYRIBOSE-PHOSPHATE ALDOLASE"/>
    <property type="match status" value="1"/>
</dbReference>
<protein>
    <recommendedName>
        <fullName evidence="7">Deoxyribose-phosphate aldolase</fullName>
        <shortName evidence="7">DERA</shortName>
        <ecNumber evidence="7">4.1.2.4</ecNumber>
    </recommendedName>
    <alternativeName>
        <fullName evidence="7">2-deoxy-D-ribose 5-phosphate aldolase</fullName>
    </alternativeName>
    <alternativeName>
        <fullName evidence="7">Phosphodeoxyriboaldolase</fullName>
        <shortName evidence="7">Deoxyriboaldolase</shortName>
    </alternativeName>
</protein>
<dbReference type="PANTHER" id="PTHR10889">
    <property type="entry name" value="DEOXYRIBOSE-PHOSPHATE ALDOLASE"/>
    <property type="match status" value="1"/>
</dbReference>
<comment type="catalytic activity">
    <reaction evidence="5 7">
        <text>2-deoxy-D-ribose 5-phosphate = D-glyceraldehyde 3-phosphate + acetaldehyde</text>
        <dbReference type="Rhea" id="RHEA:12821"/>
        <dbReference type="ChEBI" id="CHEBI:15343"/>
        <dbReference type="ChEBI" id="CHEBI:59776"/>
        <dbReference type="ChEBI" id="CHEBI:62877"/>
        <dbReference type="EC" id="4.1.2.4"/>
    </reaction>
</comment>
<dbReference type="InterPro" id="IPR013785">
    <property type="entry name" value="Aldolase_TIM"/>
</dbReference>
<keyword evidence="3 7" id="KW-0456">Lyase</keyword>
<dbReference type="SMART" id="SM01133">
    <property type="entry name" value="DeoC"/>
    <property type="match status" value="1"/>
</dbReference>
<dbReference type="AlphaFoldDB" id="A0AAN4W3Z7"/>
<evidence type="ECO:0000313" key="8">
    <source>
        <dbReference type="EMBL" id="GJM64459.1"/>
    </source>
</evidence>
<dbReference type="GO" id="GO:0004139">
    <property type="term" value="F:deoxyribose-phosphate aldolase activity"/>
    <property type="evidence" value="ECO:0007669"/>
    <property type="project" value="UniProtKB-UniRule"/>
</dbReference>
<proteinExistence type="inferred from homology"/>
<comment type="caution">
    <text evidence="8">The sequence shown here is derived from an EMBL/GenBank/DDBJ whole genome shotgun (WGS) entry which is preliminary data.</text>
</comment>
<dbReference type="InterPro" id="IPR028581">
    <property type="entry name" value="DeoC_typeI"/>
</dbReference>
<reference evidence="8 9" key="1">
    <citation type="submission" date="2021-12" db="EMBL/GenBank/DDBJ databases">
        <title>Genome sequencing of bacteria with rrn-lacking chromosome and rrn-plasmid.</title>
        <authorList>
            <person name="Anda M."/>
            <person name="Iwasaki W."/>
        </authorList>
    </citation>
    <scope>NUCLEOTIDE SEQUENCE [LARGE SCALE GENOMIC DNA]</scope>
    <source>
        <strain evidence="8 9">NBRC 15940</strain>
    </source>
</reference>
<feature type="active site" description="Proton donor/acceptor" evidence="7">
    <location>
        <position position="101"/>
    </location>
</feature>
<evidence type="ECO:0000313" key="9">
    <source>
        <dbReference type="Proteomes" id="UP001310022"/>
    </source>
</evidence>
<dbReference type="PIRSF" id="PIRSF001357">
    <property type="entry name" value="DeoC"/>
    <property type="match status" value="1"/>
</dbReference>
<comment type="similarity">
    <text evidence="1 7">Belongs to the DeoC/FbaB aldolase family. DeoC type 1 subfamily.</text>
</comment>
<gene>
    <name evidence="8" type="primary">deoC_2</name>
    <name evidence="7" type="synonym">deoC</name>
    <name evidence="8" type="ORF">PEDI_50110</name>
</gene>
<evidence type="ECO:0000256" key="2">
    <source>
        <dbReference type="ARBA" id="ARBA00022490"/>
    </source>
</evidence>
<dbReference type="Gene3D" id="3.20.20.70">
    <property type="entry name" value="Aldolase class I"/>
    <property type="match status" value="1"/>
</dbReference>
<dbReference type="EC" id="4.1.2.4" evidence="7"/>